<keyword evidence="3" id="KW-1185">Reference proteome</keyword>
<dbReference type="EnsemblPlants" id="OPUNC12G17800.1">
    <property type="protein sequence ID" value="OPUNC12G17800.1"/>
    <property type="gene ID" value="OPUNC12G17800"/>
</dbReference>
<evidence type="ECO:0000313" key="3">
    <source>
        <dbReference type="Proteomes" id="UP000026962"/>
    </source>
</evidence>
<evidence type="ECO:0000313" key="2">
    <source>
        <dbReference type="EnsemblPlants" id="OPUNC12G17800.1"/>
    </source>
</evidence>
<sequence>MVRGPEVVVLVVNGECFELCRDNGASAGNPEPPSLSSSAPAPSSPAPSFTVVLLSASIAL</sequence>
<reference evidence="2" key="1">
    <citation type="submission" date="2015-04" db="UniProtKB">
        <authorList>
            <consortium name="EnsemblPlants"/>
        </authorList>
    </citation>
    <scope>IDENTIFICATION</scope>
</reference>
<organism evidence="2">
    <name type="scientific">Oryza punctata</name>
    <name type="common">Red rice</name>
    <dbReference type="NCBI Taxonomy" id="4537"/>
    <lineage>
        <taxon>Eukaryota</taxon>
        <taxon>Viridiplantae</taxon>
        <taxon>Streptophyta</taxon>
        <taxon>Embryophyta</taxon>
        <taxon>Tracheophyta</taxon>
        <taxon>Spermatophyta</taxon>
        <taxon>Magnoliopsida</taxon>
        <taxon>Liliopsida</taxon>
        <taxon>Poales</taxon>
        <taxon>Poaceae</taxon>
        <taxon>BOP clade</taxon>
        <taxon>Oryzoideae</taxon>
        <taxon>Oryzeae</taxon>
        <taxon>Oryzinae</taxon>
        <taxon>Oryza</taxon>
    </lineage>
</organism>
<protein>
    <submittedName>
        <fullName evidence="2">Uncharacterized protein</fullName>
    </submittedName>
</protein>
<accession>A0A0E0MPW0</accession>
<dbReference type="AlphaFoldDB" id="A0A0E0MPW0"/>
<dbReference type="Proteomes" id="UP000026962">
    <property type="component" value="Chromosome 12"/>
</dbReference>
<dbReference type="HOGENOM" id="CLU_2945754_0_0_1"/>
<proteinExistence type="predicted"/>
<name>A0A0E0MPW0_ORYPU</name>
<evidence type="ECO:0000256" key="1">
    <source>
        <dbReference type="SAM" id="MobiDB-lite"/>
    </source>
</evidence>
<feature type="region of interest" description="Disordered" evidence="1">
    <location>
        <begin position="27"/>
        <end position="47"/>
    </location>
</feature>
<dbReference type="Gramene" id="OPUNC12G17800.1">
    <property type="protein sequence ID" value="OPUNC12G17800.1"/>
    <property type="gene ID" value="OPUNC12G17800"/>
</dbReference>
<reference evidence="2" key="2">
    <citation type="submission" date="2018-05" db="EMBL/GenBank/DDBJ databases">
        <title>OpunRS2 (Oryza punctata Reference Sequence Version 2).</title>
        <authorList>
            <person name="Zhang J."/>
            <person name="Kudrna D."/>
            <person name="Lee S."/>
            <person name="Talag J."/>
            <person name="Welchert J."/>
            <person name="Wing R.A."/>
        </authorList>
    </citation>
    <scope>NUCLEOTIDE SEQUENCE [LARGE SCALE GENOMIC DNA]</scope>
</reference>